<dbReference type="Gene3D" id="3.40.50.880">
    <property type="match status" value="1"/>
</dbReference>
<dbReference type="GO" id="GO:0006281">
    <property type="term" value="P:DNA repair"/>
    <property type="evidence" value="ECO:0007669"/>
    <property type="project" value="UniProtKB-KW"/>
</dbReference>
<feature type="region of interest" description="Disordered" evidence="6">
    <location>
        <begin position="1"/>
        <end position="20"/>
    </location>
</feature>
<keyword evidence="2" id="KW-0227">DNA damage</keyword>
<dbReference type="NCBIfam" id="NF003168">
    <property type="entry name" value="PRK04155.1"/>
    <property type="match status" value="1"/>
</dbReference>
<evidence type="ECO:0000256" key="2">
    <source>
        <dbReference type="ARBA" id="ARBA00022763"/>
    </source>
</evidence>
<comment type="caution">
    <text evidence="8">The sequence shown here is derived from an EMBL/GenBank/DDBJ whole genome shotgun (WGS) entry which is preliminary data.</text>
</comment>
<organism evidence="8 9">
    <name type="scientific">Crenobacter intestini</name>
    <dbReference type="NCBI Taxonomy" id="2563443"/>
    <lineage>
        <taxon>Bacteria</taxon>
        <taxon>Pseudomonadati</taxon>
        <taxon>Pseudomonadota</taxon>
        <taxon>Betaproteobacteria</taxon>
        <taxon>Neisseriales</taxon>
        <taxon>Neisseriaceae</taxon>
        <taxon>Crenobacter</taxon>
    </lineage>
</organism>
<gene>
    <name evidence="8" type="primary">hchA</name>
    <name evidence="8" type="ORF">E5K04_08025</name>
</gene>
<name>A0A4V4N8D4_9NEIS</name>
<dbReference type="GO" id="GO:0019172">
    <property type="term" value="F:glyoxalase III activity"/>
    <property type="evidence" value="ECO:0007669"/>
    <property type="project" value="TreeGrafter"/>
</dbReference>
<dbReference type="PANTHER" id="PTHR48094">
    <property type="entry name" value="PROTEIN/NUCLEIC ACID DEGLYCASE DJ-1-RELATED"/>
    <property type="match status" value="1"/>
</dbReference>
<evidence type="ECO:0000259" key="7">
    <source>
        <dbReference type="Pfam" id="PF01965"/>
    </source>
</evidence>
<dbReference type="RefSeq" id="WP_136552789.1">
    <property type="nucleotide sequence ID" value="NZ_STGJ01000007.1"/>
</dbReference>
<dbReference type="InterPro" id="IPR050325">
    <property type="entry name" value="Prot/Nucl_acid_deglycase"/>
</dbReference>
<dbReference type="AlphaFoldDB" id="A0A4V4N8D4"/>
<evidence type="ECO:0000256" key="4">
    <source>
        <dbReference type="ARBA" id="ARBA00023016"/>
    </source>
</evidence>
<dbReference type="Proteomes" id="UP000308891">
    <property type="component" value="Unassembled WGS sequence"/>
</dbReference>
<dbReference type="GO" id="GO:0036524">
    <property type="term" value="F:protein deglycase activity"/>
    <property type="evidence" value="ECO:0007669"/>
    <property type="project" value="UniProtKB-EC"/>
</dbReference>
<dbReference type="PANTHER" id="PTHR48094:SF20">
    <property type="entry name" value="PROTEIN_NUCLEIC ACID DEGLYCASE 1"/>
    <property type="match status" value="1"/>
</dbReference>
<accession>A0A4V4N8D4</accession>
<sequence>MTSSANELGRTPTPDVAENNAFFPSPYSLSQYTSPKTDFDGTTYPTPYTGGKWKVLLIATDERYLLMENGTMFSTGNHPVETLLPMYHIDSAGFEIEVATLSGNPVKLELWAMPGEDATVQGVYRKYLDRFKQPARLADLMDTLTAADSPYIGVFVPGGHGALVGLHQSLEVKRVLDWALANDKFIITLCHGPACLLAATLKESPADSPFKGYQICVFPDALDEGANIEIGYMPGKLRWPLGKSLAAQGLQILNTGISGQCHQDRRLITGDSPLAANQLGKLAAAALLAEAGRTG</sequence>
<keyword evidence="5" id="KW-0234">DNA repair</keyword>
<keyword evidence="3 8" id="KW-0378">Hydrolase</keyword>
<dbReference type="EC" id="3.5.1.124" evidence="8"/>
<dbReference type="InterPro" id="IPR029062">
    <property type="entry name" value="Class_I_gatase-like"/>
</dbReference>
<keyword evidence="1" id="KW-0963">Cytoplasm</keyword>
<dbReference type="SUPFAM" id="SSF52317">
    <property type="entry name" value="Class I glutamine amidotransferase-like"/>
    <property type="match status" value="1"/>
</dbReference>
<dbReference type="InterPro" id="IPR017283">
    <property type="entry name" value="HchA"/>
</dbReference>
<dbReference type="GO" id="GO:0005737">
    <property type="term" value="C:cytoplasm"/>
    <property type="evidence" value="ECO:0007669"/>
    <property type="project" value="TreeGrafter"/>
</dbReference>
<proteinExistence type="predicted"/>
<keyword evidence="4" id="KW-0346">Stress response</keyword>
<evidence type="ECO:0000313" key="9">
    <source>
        <dbReference type="Proteomes" id="UP000308891"/>
    </source>
</evidence>
<protein>
    <submittedName>
        <fullName evidence="8">Protein deglycase HchA</fullName>
        <ecNumber evidence="8">3.5.1.124</ecNumber>
    </submittedName>
</protein>
<feature type="domain" description="DJ-1/PfpI" evidence="7">
    <location>
        <begin position="79"/>
        <end position="201"/>
    </location>
</feature>
<keyword evidence="9" id="KW-1185">Reference proteome</keyword>
<evidence type="ECO:0000256" key="6">
    <source>
        <dbReference type="SAM" id="MobiDB-lite"/>
    </source>
</evidence>
<evidence type="ECO:0000256" key="3">
    <source>
        <dbReference type="ARBA" id="ARBA00022801"/>
    </source>
</evidence>
<evidence type="ECO:0000313" key="8">
    <source>
        <dbReference type="EMBL" id="TIC83493.1"/>
    </source>
</evidence>
<evidence type="ECO:0000256" key="5">
    <source>
        <dbReference type="ARBA" id="ARBA00023204"/>
    </source>
</evidence>
<dbReference type="GO" id="GO:0019243">
    <property type="term" value="P:methylglyoxal catabolic process to D-lactate via S-lactoyl-glutathione"/>
    <property type="evidence" value="ECO:0007669"/>
    <property type="project" value="TreeGrafter"/>
</dbReference>
<reference evidence="8 9" key="1">
    <citation type="submission" date="2019-04" db="EMBL/GenBank/DDBJ databases">
        <title>Crenobacter sp. nov.</title>
        <authorList>
            <person name="Shi S."/>
        </authorList>
    </citation>
    <scope>NUCLEOTIDE SEQUENCE [LARGE SCALE GENOMIC DNA]</scope>
    <source>
        <strain evidence="8 9">GY 70310</strain>
    </source>
</reference>
<dbReference type="OrthoDB" id="9792284at2"/>
<evidence type="ECO:0000256" key="1">
    <source>
        <dbReference type="ARBA" id="ARBA00022490"/>
    </source>
</evidence>
<dbReference type="InterPro" id="IPR002818">
    <property type="entry name" value="DJ-1/PfpI"/>
</dbReference>
<dbReference type="PIRSF" id="PIRSF037798">
    <property type="entry name" value="Chaperone_HchA"/>
    <property type="match status" value="1"/>
</dbReference>
<dbReference type="EMBL" id="STGJ01000007">
    <property type="protein sequence ID" value="TIC83493.1"/>
    <property type="molecule type" value="Genomic_DNA"/>
</dbReference>
<dbReference type="Pfam" id="PF01965">
    <property type="entry name" value="DJ-1_PfpI"/>
    <property type="match status" value="1"/>
</dbReference>